<gene>
    <name evidence="1" type="ORF">FGO68_gene4122</name>
</gene>
<protein>
    <submittedName>
        <fullName evidence="1">Uncharacterized protein</fullName>
    </submittedName>
</protein>
<organism evidence="1 2">
    <name type="scientific">Halteria grandinella</name>
    <dbReference type="NCBI Taxonomy" id="5974"/>
    <lineage>
        <taxon>Eukaryota</taxon>
        <taxon>Sar</taxon>
        <taxon>Alveolata</taxon>
        <taxon>Ciliophora</taxon>
        <taxon>Intramacronucleata</taxon>
        <taxon>Spirotrichea</taxon>
        <taxon>Stichotrichia</taxon>
        <taxon>Sporadotrichida</taxon>
        <taxon>Halteriidae</taxon>
        <taxon>Halteria</taxon>
    </lineage>
</organism>
<dbReference type="EMBL" id="RRYP01016819">
    <property type="protein sequence ID" value="TNV74587.1"/>
    <property type="molecule type" value="Genomic_DNA"/>
</dbReference>
<name>A0A8J8NFZ1_HALGN</name>
<dbReference type="Proteomes" id="UP000785679">
    <property type="component" value="Unassembled WGS sequence"/>
</dbReference>
<dbReference type="AlphaFoldDB" id="A0A8J8NFZ1"/>
<evidence type="ECO:0000313" key="2">
    <source>
        <dbReference type="Proteomes" id="UP000785679"/>
    </source>
</evidence>
<dbReference type="OrthoDB" id="17620at2759"/>
<evidence type="ECO:0000313" key="1">
    <source>
        <dbReference type="EMBL" id="TNV74587.1"/>
    </source>
</evidence>
<reference evidence="1" key="1">
    <citation type="submission" date="2019-06" db="EMBL/GenBank/DDBJ databases">
        <authorList>
            <person name="Zheng W."/>
        </authorList>
    </citation>
    <scope>NUCLEOTIDE SEQUENCE</scope>
    <source>
        <strain evidence="1">QDHG01</strain>
    </source>
</reference>
<comment type="caution">
    <text evidence="1">The sequence shown here is derived from an EMBL/GenBank/DDBJ whole genome shotgun (WGS) entry which is preliminary data.</text>
</comment>
<sequence>MNYKEVLDLLKKVLFSKQQTLNKISAHHETLLRNQESLKKSENPVQINKYQNLIDTERESLQKTITQLEGYVQFVLNQERYSIYSLSRFKNRYHELLQILQLANKSYNTKEDLFEFGALIKSTTQMIFKDNQKLTEDIKIIKKQKK</sequence>
<proteinExistence type="predicted"/>
<accession>A0A8J8NFZ1</accession>
<keyword evidence="2" id="KW-1185">Reference proteome</keyword>